<organism evidence="2 3">
    <name type="scientific">Trichinella papuae</name>
    <dbReference type="NCBI Taxonomy" id="268474"/>
    <lineage>
        <taxon>Eukaryota</taxon>
        <taxon>Metazoa</taxon>
        <taxon>Ecdysozoa</taxon>
        <taxon>Nematoda</taxon>
        <taxon>Enoplea</taxon>
        <taxon>Dorylaimia</taxon>
        <taxon>Trichinellida</taxon>
        <taxon>Trichinellidae</taxon>
        <taxon>Trichinella</taxon>
    </lineage>
</organism>
<comment type="caution">
    <text evidence="2">The sequence shown here is derived from an EMBL/GenBank/DDBJ whole genome shotgun (WGS) entry which is preliminary data.</text>
</comment>
<keyword evidence="1" id="KW-0472">Membrane</keyword>
<name>A0A0V1N2W6_9BILA</name>
<keyword evidence="1" id="KW-0812">Transmembrane</keyword>
<accession>A0A0V1N2W6</accession>
<evidence type="ECO:0000313" key="2">
    <source>
        <dbReference type="EMBL" id="KRZ78078.1"/>
    </source>
</evidence>
<feature type="transmembrane region" description="Helical" evidence="1">
    <location>
        <begin position="39"/>
        <end position="62"/>
    </location>
</feature>
<gene>
    <name evidence="2" type="ORF">T10_9637</name>
</gene>
<sequence>MYEICTSAFVAEPFKEFIFPIIMRCHTRLTNFDNVQMNLLFVMVYCIKRQFLSILTLCFCLADFARALRCARSVRKQTQAFI</sequence>
<protein>
    <submittedName>
        <fullName evidence="2">Uncharacterized protein</fullName>
    </submittedName>
</protein>
<keyword evidence="3" id="KW-1185">Reference proteome</keyword>
<reference evidence="2 3" key="1">
    <citation type="submission" date="2015-01" db="EMBL/GenBank/DDBJ databases">
        <title>Evolution of Trichinella species and genotypes.</title>
        <authorList>
            <person name="Korhonen P.K."/>
            <person name="Edoardo P."/>
            <person name="Giuseppe L.R."/>
            <person name="Gasser R.B."/>
        </authorList>
    </citation>
    <scope>NUCLEOTIDE SEQUENCE [LARGE SCALE GENOMIC DNA]</scope>
    <source>
        <strain evidence="2">ISS1980</strain>
    </source>
</reference>
<dbReference type="EMBL" id="JYDO01000014">
    <property type="protein sequence ID" value="KRZ78078.1"/>
    <property type="molecule type" value="Genomic_DNA"/>
</dbReference>
<dbReference type="AlphaFoldDB" id="A0A0V1N2W6"/>
<evidence type="ECO:0000256" key="1">
    <source>
        <dbReference type="SAM" id="Phobius"/>
    </source>
</evidence>
<proteinExistence type="predicted"/>
<keyword evidence="1" id="KW-1133">Transmembrane helix</keyword>
<evidence type="ECO:0000313" key="3">
    <source>
        <dbReference type="Proteomes" id="UP000054843"/>
    </source>
</evidence>
<dbReference type="Proteomes" id="UP000054843">
    <property type="component" value="Unassembled WGS sequence"/>
</dbReference>